<sequence length="273" mass="31063">MCPLNGPSDQGIPFCQLARYAWSNLNLGLIQPLKQDADHPLTKNSDQQVVEDLIPGGDLVLAVGPGRRLFGVSSNFLCEISPVFAVMFGPNFEEGHRLRSTQPEDSEMVLELPDDNAQAFSDTIRVLYGADPVTVDFEPAEIQKITIVVDKYDMIPRFTFASAYWFAKYPWTDDPEETWQLTTAAYWMQNPDAFFNYSKKLIRHMQSSHLSFVDDMPDKVLGLRLCLAIEEQRVHRLTHGTKAKGGLCLHCFSRSKVSFTLRIKGCKHRKYHY</sequence>
<dbReference type="Proteomes" id="UP000070720">
    <property type="component" value="Chromosome 2"/>
</dbReference>
<proteinExistence type="predicted"/>
<dbReference type="EnsemblFungi" id="CEF78971">
    <property type="protein sequence ID" value="CEF78971"/>
    <property type="gene ID" value="FGRRES_04049"/>
</dbReference>
<dbReference type="InterPro" id="IPR000210">
    <property type="entry name" value="BTB/POZ_dom"/>
</dbReference>
<dbReference type="PROSITE" id="PS50097">
    <property type="entry name" value="BTB"/>
    <property type="match status" value="1"/>
</dbReference>
<dbReference type="Gene3D" id="3.30.710.10">
    <property type="entry name" value="Potassium Channel Kv1.1, Chain A"/>
    <property type="match status" value="1"/>
</dbReference>
<evidence type="ECO:0000259" key="1">
    <source>
        <dbReference type="PROSITE" id="PS50097"/>
    </source>
</evidence>
<dbReference type="SUPFAM" id="SSF54695">
    <property type="entry name" value="POZ domain"/>
    <property type="match status" value="1"/>
</dbReference>
<reference key="3">
    <citation type="submission" date="2014-02" db="EMBL/GenBank/DDBJ databases">
        <title>A revised Fusarium graminearum genomic reference sequence using whole shotgun re-sequencing.</title>
        <authorList>
            <person name="King R."/>
            <person name="Urban M."/>
            <person name="Hassani-Pak K."/>
            <person name="Hammond-Kosack K."/>
        </authorList>
    </citation>
    <scope>NUCLEOTIDE SEQUENCE</scope>
    <source>
        <strain>PH-1</strain>
    </source>
</reference>
<organism evidence="2 4">
    <name type="scientific">Gibberella zeae (strain ATCC MYA-4620 / CBS 123657 / FGSC 9075 / NRRL 31084 / PH-1)</name>
    <name type="common">Wheat head blight fungus</name>
    <name type="synonym">Fusarium graminearum</name>
    <dbReference type="NCBI Taxonomy" id="229533"/>
    <lineage>
        <taxon>Eukaryota</taxon>
        <taxon>Fungi</taxon>
        <taxon>Dikarya</taxon>
        <taxon>Ascomycota</taxon>
        <taxon>Pezizomycotina</taxon>
        <taxon>Sordariomycetes</taxon>
        <taxon>Hypocreomycetidae</taxon>
        <taxon>Hypocreales</taxon>
        <taxon>Nectriaceae</taxon>
        <taxon>Fusarium</taxon>
    </lineage>
</organism>
<dbReference type="CDD" id="cd18186">
    <property type="entry name" value="BTB_POZ_ZBTB_KLHL-like"/>
    <property type="match status" value="1"/>
</dbReference>
<reference evidence="2 4" key="4">
    <citation type="journal article" date="2015" name="BMC Genomics">
        <title>The completed genome sequence of the pathogenic ascomycete fungus Fusarium graminearum.</title>
        <authorList>
            <person name="King R."/>
            <person name="Urban M."/>
            <person name="Hammond-Kosack M.C."/>
            <person name="Hassani-Pak K."/>
            <person name="Hammond-Kosack K.E."/>
        </authorList>
    </citation>
    <scope>NUCLEOTIDE SEQUENCE [LARGE SCALE GENOMIC DNA]</scope>
    <source>
        <strain evidence="4">ATCC MYA-4620 / CBS 123657 / FGSC 9075 / NRRL 31084 / PH-1</strain>
        <strain evidence="2">PH-1</strain>
    </source>
</reference>
<dbReference type="HOGENOM" id="CLU_054243_2_0_1"/>
<dbReference type="InterPro" id="IPR011333">
    <property type="entry name" value="SKP1/BTB/POZ_sf"/>
</dbReference>
<evidence type="ECO:0000313" key="2">
    <source>
        <dbReference type="EMBL" id="CEF78971.1"/>
    </source>
</evidence>
<reference evidence="3" key="5">
    <citation type="submission" date="2017-01" db="UniProtKB">
        <authorList>
            <consortium name="EnsemblFungi"/>
        </authorList>
    </citation>
    <scope>IDENTIFICATION</scope>
    <source>
        <strain evidence="3">PH-1 / ATCC MYA-4620 / FGSC 9075 / NRRL 31084</strain>
    </source>
</reference>
<dbReference type="EMBL" id="HG970333">
    <property type="protein sequence ID" value="CEF78971.1"/>
    <property type="molecule type" value="Genomic_DNA"/>
</dbReference>
<evidence type="ECO:0000313" key="4">
    <source>
        <dbReference type="Proteomes" id="UP000070720"/>
    </source>
</evidence>
<accession>I1RJM4</accession>
<keyword evidence="4" id="KW-1185">Reference proteome</keyword>
<dbReference type="KEGG" id="fgr:FGSG_04049"/>
<gene>
    <name evidence="3" type="primary">FG04049.1</name>
    <name evidence="2" type="ORF">FGRAMPH1_01T14337</name>
</gene>
<dbReference type="AlphaFoldDB" id="I1RJM4"/>
<feature type="domain" description="BTB" evidence="1">
    <location>
        <begin position="57"/>
        <end position="128"/>
    </location>
</feature>
<reference evidence="3 4" key="2">
    <citation type="journal article" date="2010" name="Nature">
        <title>Comparative genomics reveals mobile pathogenicity chromosomes in Fusarium.</title>
        <authorList>
            <person name="Ma L.J."/>
            <person name="van der Does H.C."/>
            <person name="Borkovich K.A."/>
            <person name="Coleman J.J."/>
            <person name="Daboussi M.J."/>
            <person name="Di Pietro A."/>
            <person name="Dufresne M."/>
            <person name="Freitag M."/>
            <person name="Grabherr M."/>
            <person name="Henrissat B."/>
            <person name="Houterman P.M."/>
            <person name="Kang S."/>
            <person name="Shim W.B."/>
            <person name="Woloshuk C."/>
            <person name="Xie X."/>
            <person name="Xu J.R."/>
            <person name="Antoniw J."/>
            <person name="Baker S.E."/>
            <person name="Bluhm B.H."/>
            <person name="Breakspear A."/>
            <person name="Brown D.W."/>
            <person name="Butchko R.A."/>
            <person name="Chapman S."/>
            <person name="Coulson R."/>
            <person name="Coutinho P.M."/>
            <person name="Danchin E.G."/>
            <person name="Diener A."/>
            <person name="Gale L.R."/>
            <person name="Gardiner D.M."/>
            <person name="Goff S."/>
            <person name="Hammond-Kosack K.E."/>
            <person name="Hilburn K."/>
            <person name="Hua-Van A."/>
            <person name="Jonkers W."/>
            <person name="Kazan K."/>
            <person name="Kodira C.D."/>
            <person name="Koehrsen M."/>
            <person name="Kumar L."/>
            <person name="Lee Y.H."/>
            <person name="Li L."/>
            <person name="Manners J.M."/>
            <person name="Miranda-Saavedra D."/>
            <person name="Mukherjee M."/>
            <person name="Park G."/>
            <person name="Park J."/>
            <person name="Park S.Y."/>
            <person name="Proctor R.H."/>
            <person name="Regev A."/>
            <person name="Ruiz-Roldan M.C."/>
            <person name="Sain D."/>
            <person name="Sakthikumar S."/>
            <person name="Sykes S."/>
            <person name="Schwartz D.C."/>
            <person name="Turgeon B.G."/>
            <person name="Wapinski I."/>
            <person name="Yoder O."/>
            <person name="Young S."/>
            <person name="Zeng Q."/>
            <person name="Zhou S."/>
            <person name="Galagan J."/>
            <person name="Cuomo C.A."/>
            <person name="Kistler H.C."/>
            <person name="Rep M."/>
        </authorList>
    </citation>
    <scope>GENOME REANNOTATION</scope>
    <source>
        <strain evidence="4">ATCC MYA-4620 / CBS 123657 / FGSC 9075 / NRRL 31084 / PH-1</strain>
        <strain evidence="3">PH-1 / ATCC MYA-4620 / FGSC 9075 / NRRL 31084</strain>
    </source>
</reference>
<dbReference type="InParanoid" id="I1RJM4"/>
<dbReference type="VEuPathDB" id="FungiDB:FGRAMPH1_01G14337"/>
<name>I1RJM4_GIBZE</name>
<reference evidence="3 4" key="1">
    <citation type="journal article" date="2007" name="Science">
        <title>The Fusarium graminearum genome reveals a link between localized polymorphism and pathogen specialization.</title>
        <authorList>
            <person name="Cuomo C.A."/>
            <person name="Gueldener U."/>
            <person name="Xu J.-R."/>
            <person name="Trail F."/>
            <person name="Turgeon B.G."/>
            <person name="Di Pietro A."/>
            <person name="Walton J.D."/>
            <person name="Ma L.-J."/>
            <person name="Baker S.E."/>
            <person name="Rep M."/>
            <person name="Adam G."/>
            <person name="Antoniw J."/>
            <person name="Baldwin T."/>
            <person name="Calvo S.E."/>
            <person name="Chang Y.-L."/>
            <person name="DeCaprio D."/>
            <person name="Gale L.R."/>
            <person name="Gnerre S."/>
            <person name="Goswami R.S."/>
            <person name="Hammond-Kosack K."/>
            <person name="Harris L.J."/>
            <person name="Hilburn K."/>
            <person name="Kennell J.C."/>
            <person name="Kroken S."/>
            <person name="Magnuson J.K."/>
            <person name="Mannhaupt G."/>
            <person name="Mauceli E.W."/>
            <person name="Mewes H.-W."/>
            <person name="Mitterbauer R."/>
            <person name="Muehlbauer G."/>
            <person name="Muensterkoetter M."/>
            <person name="Nelson D."/>
            <person name="O'Donnell K."/>
            <person name="Ouellet T."/>
            <person name="Qi W."/>
            <person name="Quesneville H."/>
            <person name="Roncero M.I.G."/>
            <person name="Seong K.-Y."/>
            <person name="Tetko I.V."/>
            <person name="Urban M."/>
            <person name="Waalwijk C."/>
            <person name="Ward T.J."/>
            <person name="Yao J."/>
            <person name="Birren B.W."/>
            <person name="Kistler H.C."/>
        </authorList>
    </citation>
    <scope>NUCLEOTIDE SEQUENCE [LARGE SCALE GENOMIC DNA]</scope>
    <source>
        <strain evidence="4">ATCC MYA-4620 / CBS 123657 / FGSC 9075 / NRRL 31084 / PH-1</strain>
        <strain evidence="3">PH-1 / ATCC MYA-4620 / FGSC 9075 / NRRL 31084</strain>
    </source>
</reference>
<dbReference type="RefSeq" id="XP_011321604.1">
    <property type="nucleotide sequence ID" value="XM_011323302.1"/>
</dbReference>
<dbReference type="STRING" id="229533.I1RJM4"/>
<evidence type="ECO:0000313" key="3">
    <source>
        <dbReference type="EnsemblFungi" id="CEF78971"/>
    </source>
</evidence>
<dbReference type="OrthoDB" id="5275938at2759"/>
<protein>
    <submittedName>
        <fullName evidence="2">Chromosome 2, complete genome</fullName>
    </submittedName>
</protein>
<dbReference type="eggNOG" id="ENOG502SMAU">
    <property type="taxonomic scope" value="Eukaryota"/>
</dbReference>